<dbReference type="EMBL" id="JAVDRF010000001">
    <property type="protein sequence ID" value="MDR6534779.1"/>
    <property type="molecule type" value="Genomic_DNA"/>
</dbReference>
<reference evidence="1 2" key="1">
    <citation type="submission" date="2023-07" db="EMBL/GenBank/DDBJ databases">
        <title>Sorghum-associated microbial communities from plants grown in Nebraska, USA.</title>
        <authorList>
            <person name="Schachtman D."/>
        </authorList>
    </citation>
    <scope>NUCLEOTIDE SEQUENCE [LARGE SCALE GENOMIC DNA]</scope>
    <source>
        <strain evidence="1 2">DS1781</strain>
    </source>
</reference>
<proteinExistence type="predicted"/>
<keyword evidence="2" id="KW-1185">Reference proteome</keyword>
<evidence type="ECO:0000313" key="2">
    <source>
        <dbReference type="Proteomes" id="UP001184230"/>
    </source>
</evidence>
<dbReference type="Proteomes" id="UP001184230">
    <property type="component" value="Unassembled WGS sequence"/>
</dbReference>
<sequence length="45" mass="4833">MNHNALTATSIKTTSSSAAMEVVRELIAAMPIVIFFKAARAALQR</sequence>
<accession>A0ABU1N8L8</accession>
<evidence type="ECO:0000313" key="1">
    <source>
        <dbReference type="EMBL" id="MDR6534779.1"/>
    </source>
</evidence>
<organism evidence="1 2">
    <name type="scientific">Variovorax soli</name>
    <dbReference type="NCBI Taxonomy" id="376815"/>
    <lineage>
        <taxon>Bacteria</taxon>
        <taxon>Pseudomonadati</taxon>
        <taxon>Pseudomonadota</taxon>
        <taxon>Betaproteobacteria</taxon>
        <taxon>Burkholderiales</taxon>
        <taxon>Comamonadaceae</taxon>
        <taxon>Variovorax</taxon>
    </lineage>
</organism>
<dbReference type="RefSeq" id="WP_309898243.1">
    <property type="nucleotide sequence ID" value="NZ_JAVDRF010000001.1"/>
</dbReference>
<comment type="caution">
    <text evidence="1">The sequence shown here is derived from an EMBL/GenBank/DDBJ whole genome shotgun (WGS) entry which is preliminary data.</text>
</comment>
<gene>
    <name evidence="1" type="ORF">J2739_000539</name>
</gene>
<protein>
    <submittedName>
        <fullName evidence="1">Uncharacterized protein</fullName>
    </submittedName>
</protein>
<name>A0ABU1N8L8_9BURK</name>